<gene>
    <name evidence="3" type="ORF">JCM19232_622</name>
</gene>
<comment type="caution">
    <text evidence="3">The sequence shown here is derived from an EMBL/GenBank/DDBJ whole genome shotgun (WGS) entry which is preliminary data.</text>
</comment>
<accession>A0A0B8PBJ5</accession>
<reference evidence="3 4" key="2">
    <citation type="submission" date="2015-01" db="EMBL/GenBank/DDBJ databases">
        <authorList>
            <consortium name="NBRP consortium"/>
            <person name="Sawabe T."/>
            <person name="Meirelles P."/>
            <person name="Feng G."/>
            <person name="Sayaka M."/>
            <person name="Hattori M."/>
            <person name="Ohkuma M."/>
        </authorList>
    </citation>
    <scope>NUCLEOTIDE SEQUENCE [LARGE SCALE GENOMIC DNA]</scope>
    <source>
        <strain evidence="3 4">JCM19232</strain>
    </source>
</reference>
<dbReference type="InterPro" id="IPR010916">
    <property type="entry name" value="TonB_box_CS"/>
</dbReference>
<dbReference type="Pfam" id="PF13629">
    <property type="entry name" value="T2SS-T3SS_pil_N"/>
    <property type="match status" value="1"/>
</dbReference>
<dbReference type="PROSITE" id="PS00430">
    <property type="entry name" value="TONB_DEPENDENT_REC_1"/>
    <property type="match status" value="1"/>
</dbReference>
<dbReference type="AlphaFoldDB" id="A0A0B8PBJ5"/>
<dbReference type="InterPro" id="IPR050810">
    <property type="entry name" value="Bact_Secretion_Sys_Channel"/>
</dbReference>
<evidence type="ECO:0000259" key="2">
    <source>
        <dbReference type="Pfam" id="PF13629"/>
    </source>
</evidence>
<sequence length="300" mass="33038">MENRITSSASFSILALLLLLFSVSAWSGDRYITLNDAKHIQLSEPIGKVFISNPDVADYKVMNDNTVVVFANSIGQARLLVYGVSEKVLLSDRIVVDLNLTQVRRQIDFYYPELEIKLESVGSQVAVSGLVQSEEQRDDIYRIVATLLGRKKVERWNEIQTLEFESDTLSMSEPESMIFARNMTWEGIIERIEVAGARQVNVKVSIAQVTESFGETIGVDWSSVGSSVGEFVFTQFEAEDLVTVISAIGNDSVAQVLAEPNLSVMSGESASFLVGGEVQWLFQPIVTSTSASKSSVFVSI</sequence>
<dbReference type="PANTHER" id="PTHR30332">
    <property type="entry name" value="PROBABLE GENERAL SECRETION PATHWAY PROTEIN D"/>
    <property type="match status" value="1"/>
</dbReference>
<organism evidence="3 4">
    <name type="scientific">Vibrio ishigakensis</name>
    <dbReference type="NCBI Taxonomy" id="1481914"/>
    <lineage>
        <taxon>Bacteria</taxon>
        <taxon>Pseudomonadati</taxon>
        <taxon>Pseudomonadota</taxon>
        <taxon>Gammaproteobacteria</taxon>
        <taxon>Vibrionales</taxon>
        <taxon>Vibrionaceae</taxon>
        <taxon>Vibrio</taxon>
    </lineage>
</organism>
<dbReference type="GO" id="GO:0009306">
    <property type="term" value="P:protein secretion"/>
    <property type="evidence" value="ECO:0007669"/>
    <property type="project" value="TreeGrafter"/>
</dbReference>
<dbReference type="PANTHER" id="PTHR30332:SF17">
    <property type="entry name" value="TYPE IV PILIATION SYSTEM PROTEIN DR_0774-RELATED"/>
    <property type="match status" value="1"/>
</dbReference>
<proteinExistence type="predicted"/>
<dbReference type="GO" id="GO:0006811">
    <property type="term" value="P:monoatomic ion transport"/>
    <property type="evidence" value="ECO:0007669"/>
    <property type="project" value="UniProtKB-KW"/>
</dbReference>
<feature type="domain" description="Pilus formation protein N-terminal" evidence="2">
    <location>
        <begin position="32"/>
        <end position="96"/>
    </location>
</feature>
<keyword evidence="1" id="KW-0406">Ion transport</keyword>
<dbReference type="GO" id="GO:0015627">
    <property type="term" value="C:type II protein secretion system complex"/>
    <property type="evidence" value="ECO:0007669"/>
    <property type="project" value="TreeGrafter"/>
</dbReference>
<dbReference type="EMBL" id="BBSA01000001">
    <property type="protein sequence ID" value="GAM60289.1"/>
    <property type="molecule type" value="Genomic_DNA"/>
</dbReference>
<evidence type="ECO:0000256" key="1">
    <source>
        <dbReference type="ARBA" id="ARBA00023065"/>
    </source>
</evidence>
<keyword evidence="1" id="KW-0813">Transport</keyword>
<name>A0A0B8PBJ5_9VIBR</name>
<reference evidence="3 4" key="1">
    <citation type="submission" date="2015-01" db="EMBL/GenBank/DDBJ databases">
        <title>Vibrio sp. C5 JCM 19232 whole genome shotgun sequence.</title>
        <authorList>
            <person name="Sawabe T."/>
            <person name="Meirelles P."/>
            <person name="Feng G."/>
            <person name="Sayaka M."/>
            <person name="Hattori M."/>
            <person name="Ohkuma M."/>
        </authorList>
    </citation>
    <scope>NUCLEOTIDE SEQUENCE [LARGE SCALE GENOMIC DNA]</scope>
    <source>
        <strain evidence="3 4">JCM19232</strain>
    </source>
</reference>
<dbReference type="Proteomes" id="UP000031670">
    <property type="component" value="Unassembled WGS sequence"/>
</dbReference>
<protein>
    <submittedName>
        <fullName evidence="3">Type II/IV secretion system secretin rcpA/cpaC</fullName>
    </submittedName>
</protein>
<dbReference type="InterPro" id="IPR032789">
    <property type="entry name" value="T2SS-T3SS_pil_N"/>
</dbReference>
<evidence type="ECO:0000313" key="3">
    <source>
        <dbReference type="EMBL" id="GAM60289.1"/>
    </source>
</evidence>
<evidence type="ECO:0000313" key="4">
    <source>
        <dbReference type="Proteomes" id="UP000031670"/>
    </source>
</evidence>